<dbReference type="Gene3D" id="3.10.620.30">
    <property type="match status" value="1"/>
</dbReference>
<gene>
    <name evidence="2" type="ORF">QFW80_04090</name>
</gene>
<protein>
    <submittedName>
        <fullName evidence="2">Transglutaminase domain-containing protein</fullName>
    </submittedName>
</protein>
<dbReference type="InterPro" id="IPR038765">
    <property type="entry name" value="Papain-like_cys_pep_sf"/>
</dbReference>
<dbReference type="PANTHER" id="PTHR38339">
    <property type="entry name" value="TRANSGLUTAMINASE DOMAIN PROTEIN"/>
    <property type="match status" value="1"/>
</dbReference>
<dbReference type="SUPFAM" id="SSF54001">
    <property type="entry name" value="Cysteine proteinases"/>
    <property type="match status" value="1"/>
</dbReference>
<dbReference type="Proteomes" id="UP001156831">
    <property type="component" value="Unassembled WGS sequence"/>
</dbReference>
<dbReference type="Pfam" id="PF01841">
    <property type="entry name" value="Transglut_core"/>
    <property type="match status" value="1"/>
</dbReference>
<evidence type="ECO:0000313" key="2">
    <source>
        <dbReference type="EMBL" id="MDH5829698.1"/>
    </source>
</evidence>
<keyword evidence="3" id="KW-1185">Reference proteome</keyword>
<dbReference type="EMBL" id="JARXRN010000020">
    <property type="protein sequence ID" value="MDH5829698.1"/>
    <property type="molecule type" value="Genomic_DNA"/>
</dbReference>
<evidence type="ECO:0000313" key="3">
    <source>
        <dbReference type="Proteomes" id="UP001156831"/>
    </source>
</evidence>
<feature type="domain" description="Transglutaminase-like" evidence="1">
    <location>
        <begin position="353"/>
        <end position="415"/>
    </location>
</feature>
<name>A0ABT6JG86_9GAMM</name>
<organism evidence="2 3">
    <name type="scientific">Luteimonas rhizosphaericola</name>
    <dbReference type="NCBI Taxonomy" id="3042024"/>
    <lineage>
        <taxon>Bacteria</taxon>
        <taxon>Pseudomonadati</taxon>
        <taxon>Pseudomonadota</taxon>
        <taxon>Gammaproteobacteria</taxon>
        <taxon>Lysobacterales</taxon>
        <taxon>Lysobacteraceae</taxon>
        <taxon>Luteimonas</taxon>
    </lineage>
</organism>
<comment type="caution">
    <text evidence="2">The sequence shown here is derived from an EMBL/GenBank/DDBJ whole genome shotgun (WGS) entry which is preliminary data.</text>
</comment>
<proteinExistence type="predicted"/>
<evidence type="ECO:0000259" key="1">
    <source>
        <dbReference type="SMART" id="SM00460"/>
    </source>
</evidence>
<dbReference type="RefSeq" id="WP_280600021.1">
    <property type="nucleotide sequence ID" value="NZ_JARXRN010000020.1"/>
</dbReference>
<accession>A0ABT6JG86</accession>
<dbReference type="InterPro" id="IPR002931">
    <property type="entry name" value="Transglutaminase-like"/>
</dbReference>
<dbReference type="PANTHER" id="PTHR38339:SF1">
    <property type="entry name" value="TRANSGLUTAMINASE-LIKE DOMAIN-CONTAINING PROTEIN"/>
    <property type="match status" value="1"/>
</dbReference>
<sequence>MHWPQRRSARSSVLVLGALVLLAIAGQGRAGTGPVDGQVADVIELVDAGRFADAQALIDRGLAAHPGPADAEALAFQRERMRRILLDFTLDEAALEAAVRRQVPDLKRSEFERWRRDGLFESMVIDGQSRYFNRAPHNLFRLSEEARARRADPRPFRDSPFELRQHPHHAEVRRQALAEGRPGVAPRRVRVTQSLTVKADAVPAGETVRAWLPYPRAIEGQQEALQLLGTQPATHVLAPDSAPQRTVWLEQPARAGQPIRFSVRYELTVFGQYVDVDPAKVVPVVPTAELAPLLAERAPHVVFTDAMRLFSAQVVGDETNPYLIARRLFDAVDRIPWAGAREYSTITNLGDYALKAGHADCGQQTLLLITLLRLNGIPARWQSGWIFSDAGYDNMHDWGWLYLAPYGWLPMDVTFGRLAGDDPALEHFYLGGFDAYRIAFNDDYGRDFVPAKTHVRSETVDLQRGEAEWDGGNLYFDQWDYDFEWELLPLPAASRT</sequence>
<reference evidence="2 3" key="1">
    <citation type="submission" date="2023-04" db="EMBL/GenBank/DDBJ databases">
        <title>Luteimonas sp. M1R5S18.</title>
        <authorList>
            <person name="Sun J.-Q."/>
        </authorList>
    </citation>
    <scope>NUCLEOTIDE SEQUENCE [LARGE SCALE GENOMIC DNA]</scope>
    <source>
        <strain evidence="2 3">M1R5S18</strain>
    </source>
</reference>
<dbReference type="SMART" id="SM00460">
    <property type="entry name" value="TGc"/>
    <property type="match status" value="1"/>
</dbReference>